<dbReference type="PANTHER" id="PTHR23421">
    <property type="entry name" value="BETA-GALACTOSIDASE RELATED"/>
    <property type="match status" value="1"/>
</dbReference>
<evidence type="ECO:0000313" key="4">
    <source>
        <dbReference type="EMBL" id="KAH0936181.1"/>
    </source>
</evidence>
<dbReference type="Pfam" id="PF21467">
    <property type="entry name" value="BetaGal_gal-bd"/>
    <property type="match status" value="2"/>
</dbReference>
<dbReference type="InterPro" id="IPR008979">
    <property type="entry name" value="Galactose-bd-like_sf"/>
</dbReference>
<dbReference type="InterPro" id="IPR001944">
    <property type="entry name" value="Glycoside_Hdrlase_35"/>
</dbReference>
<accession>A0ABQ8E3H9</accession>
<dbReference type="Pfam" id="PF02140">
    <property type="entry name" value="SUEL_Lectin"/>
    <property type="match status" value="1"/>
</dbReference>
<evidence type="ECO:0000313" key="5">
    <source>
        <dbReference type="Proteomes" id="UP000824890"/>
    </source>
</evidence>
<reference evidence="4 5" key="1">
    <citation type="submission" date="2021-05" db="EMBL/GenBank/DDBJ databases">
        <title>Genome Assembly of Synthetic Allotetraploid Brassica napus Reveals Homoeologous Exchanges between Subgenomes.</title>
        <authorList>
            <person name="Davis J.T."/>
        </authorList>
    </citation>
    <scope>NUCLEOTIDE SEQUENCE [LARGE SCALE GENOMIC DNA]</scope>
    <source>
        <strain evidence="5">cv. Da-Ae</strain>
        <tissue evidence="4">Seedling</tissue>
    </source>
</reference>
<dbReference type="Gene3D" id="2.60.120.260">
    <property type="entry name" value="Galactose-binding domain-like"/>
    <property type="match status" value="2"/>
</dbReference>
<dbReference type="CDD" id="cd22842">
    <property type="entry name" value="Gal_Rha_Lectin_BGal"/>
    <property type="match status" value="2"/>
</dbReference>
<proteinExistence type="predicted"/>
<dbReference type="PRINTS" id="PR00742">
    <property type="entry name" value="GLHYDRLASE35"/>
</dbReference>
<organism evidence="4 5">
    <name type="scientific">Brassica napus</name>
    <name type="common">Rape</name>
    <dbReference type="NCBI Taxonomy" id="3708"/>
    <lineage>
        <taxon>Eukaryota</taxon>
        <taxon>Viridiplantae</taxon>
        <taxon>Streptophyta</taxon>
        <taxon>Embryophyta</taxon>
        <taxon>Tracheophyta</taxon>
        <taxon>Spermatophyta</taxon>
        <taxon>Magnoliopsida</taxon>
        <taxon>eudicotyledons</taxon>
        <taxon>Gunneridae</taxon>
        <taxon>Pentapetalae</taxon>
        <taxon>rosids</taxon>
        <taxon>malvids</taxon>
        <taxon>Brassicales</taxon>
        <taxon>Brassicaceae</taxon>
        <taxon>Brassiceae</taxon>
        <taxon>Brassica</taxon>
    </lineage>
</organism>
<evidence type="ECO:0000259" key="3">
    <source>
        <dbReference type="PROSITE" id="PS50228"/>
    </source>
</evidence>
<keyword evidence="5" id="KW-1185">Reference proteome</keyword>
<dbReference type="EMBL" id="JAGKQM010000003">
    <property type="protein sequence ID" value="KAH0936181.1"/>
    <property type="molecule type" value="Genomic_DNA"/>
</dbReference>
<dbReference type="InterPro" id="IPR000922">
    <property type="entry name" value="Lectin_gal-bd_dom"/>
</dbReference>
<dbReference type="SUPFAM" id="SSF49785">
    <property type="entry name" value="Galactose-binding domain-like"/>
    <property type="match status" value="3"/>
</dbReference>
<dbReference type="InterPro" id="IPR048913">
    <property type="entry name" value="BetaGal_gal-bd"/>
</dbReference>
<keyword evidence="1" id="KW-0378">Hydrolase</keyword>
<comment type="caution">
    <text evidence="4">The sequence shown here is derived from an EMBL/GenBank/DDBJ whole genome shotgun (WGS) entry which is preliminary data.</text>
</comment>
<keyword evidence="2" id="KW-0326">Glycosidase</keyword>
<feature type="domain" description="SUEL-type lectin" evidence="3">
    <location>
        <begin position="262"/>
        <end position="373"/>
    </location>
</feature>
<feature type="domain" description="SUEL-type lectin" evidence="3">
    <location>
        <begin position="603"/>
        <end position="689"/>
    </location>
</feature>
<dbReference type="Gene3D" id="2.60.120.740">
    <property type="match status" value="2"/>
</dbReference>
<gene>
    <name evidence="4" type="ORF">HID58_013298</name>
</gene>
<sequence length="689" mass="76465">MYKVFGTSKITNQTIPKFASALSATTTTVDIGETESFLHGGELPTLIIQSTCHTVHIFVNGQLSGYAFGTRENRRFTYRGNINLHSGTNRITLLSVAVGLPNVGGHFESWNTGILVPVALHGLSQGKRDLSWQKWTYQVGLRGEAMNLAYPTNTPSVEWMDASLTVQKPQPLTWHKTYFDAPEGDEPLALDMEGMGKGQILVNGESIGRYWTTFATGDCGNCSYTGTYKPNKCLSGCGQPTQRYYYRDMKLSWLKPSQNLLVIFEEIGGNPSAVSLVKRSVSGVCAEVSEYHLNIKNWKLESYGKGQTFHRPKVHWKCSPGQAISAIKFASFVTPLGKCGRKARCAVMISNTNFGKNPCPNVLKRLTVEAVCSPETSLTNTIIIRLLEQINVTRDTSDYLWYMTRGKINLHSGTNRIALLSVAVGLLNVGGHFESRNTEILDPVALHSLSQGKRDLSWQKWTYQVELRGEAMNLSYPTNTPSIGYPGYPQPLTWHKTYFDAPEGDEPLALDMEGMGKGQIWVNGESIGIYWTAFATGDCDHCSYTGTYKPNKCLSGCGQPTQRYYHVPRSWLKPSQNLVCAEVSEYHPTINIWQMESYGKGQTFHRPKLHLKCSPGQAISAIKFASFGTPLGKCRTYQQGECHAATSYAILERKCVGKARNAMLISNTNFGKDPCLNVLKRLTVEALCL</sequence>
<dbReference type="Proteomes" id="UP000824890">
    <property type="component" value="Unassembled WGS sequence"/>
</dbReference>
<name>A0ABQ8E3H9_BRANA</name>
<dbReference type="InterPro" id="IPR043159">
    <property type="entry name" value="Lectin_gal-bd_sf"/>
</dbReference>
<protein>
    <recommendedName>
        <fullName evidence="3">SUEL-type lectin domain-containing protein</fullName>
    </recommendedName>
</protein>
<evidence type="ECO:0000256" key="2">
    <source>
        <dbReference type="ARBA" id="ARBA00023295"/>
    </source>
</evidence>
<dbReference type="PROSITE" id="PS50228">
    <property type="entry name" value="SUEL_LECTIN"/>
    <property type="match status" value="2"/>
</dbReference>
<evidence type="ECO:0000256" key="1">
    <source>
        <dbReference type="ARBA" id="ARBA00022801"/>
    </source>
</evidence>